<dbReference type="AlphaFoldDB" id="A0A916YIY3"/>
<gene>
    <name evidence="4" type="ORF">GCM10010911_01860</name>
</gene>
<sequence length="174" mass="19469">MKQAASGEDGFTLIEILAAIVILSAVSLTMTGFFMNALSYAKGNQNKTVMVNLARNALFYMEKESFDPVQAYFLKDGHPLITPENCAMNDQSLFDCSVYSETVRNTQTLAQVLRPEINGIEYLVTIEYQPRLLDSAKPESRYLLPVLVKVKSSDSGRKRDIVEVEGYITDEAIR</sequence>
<evidence type="ECO:0000313" key="4">
    <source>
        <dbReference type="EMBL" id="GGD47952.1"/>
    </source>
</evidence>
<dbReference type="NCBIfam" id="TIGR02532">
    <property type="entry name" value="IV_pilin_GFxxxE"/>
    <property type="match status" value="1"/>
</dbReference>
<feature type="transmembrane region" description="Helical" evidence="3">
    <location>
        <begin position="16"/>
        <end position="38"/>
    </location>
</feature>
<keyword evidence="3" id="KW-1133">Transmembrane helix</keyword>
<dbReference type="Pfam" id="PF07963">
    <property type="entry name" value="N_methyl"/>
    <property type="match status" value="1"/>
</dbReference>
<evidence type="ECO:0000256" key="2">
    <source>
        <dbReference type="ARBA" id="ARBA00023287"/>
    </source>
</evidence>
<proteinExistence type="predicted"/>
<dbReference type="GO" id="GO:0030420">
    <property type="term" value="P:establishment of competence for transformation"/>
    <property type="evidence" value="ECO:0007669"/>
    <property type="project" value="UniProtKB-KW"/>
</dbReference>
<dbReference type="EMBL" id="BMHP01000001">
    <property type="protein sequence ID" value="GGD47952.1"/>
    <property type="molecule type" value="Genomic_DNA"/>
</dbReference>
<dbReference type="Proteomes" id="UP000612456">
    <property type="component" value="Unassembled WGS sequence"/>
</dbReference>
<evidence type="ECO:0000256" key="3">
    <source>
        <dbReference type="SAM" id="Phobius"/>
    </source>
</evidence>
<evidence type="ECO:0008006" key="6">
    <source>
        <dbReference type="Google" id="ProtNLM"/>
    </source>
</evidence>
<keyword evidence="2" id="KW-0178">Competence</keyword>
<keyword evidence="5" id="KW-1185">Reference proteome</keyword>
<evidence type="ECO:0000256" key="1">
    <source>
        <dbReference type="ARBA" id="ARBA00004241"/>
    </source>
</evidence>
<name>A0A916YIY3_9BACL</name>
<keyword evidence="3" id="KW-0472">Membrane</keyword>
<evidence type="ECO:0000313" key="5">
    <source>
        <dbReference type="Proteomes" id="UP000612456"/>
    </source>
</evidence>
<protein>
    <recommendedName>
        <fullName evidence="6">Prepilin-type N-terminal cleavage/methylation domain-containing protein</fullName>
    </recommendedName>
</protein>
<comment type="caution">
    <text evidence="4">The sequence shown here is derived from an EMBL/GenBank/DDBJ whole genome shotgun (WGS) entry which is preliminary data.</text>
</comment>
<reference evidence="4" key="1">
    <citation type="journal article" date="2014" name="Int. J. Syst. Evol. Microbiol.">
        <title>Complete genome sequence of Corynebacterium casei LMG S-19264T (=DSM 44701T), isolated from a smear-ripened cheese.</title>
        <authorList>
            <consortium name="US DOE Joint Genome Institute (JGI-PGF)"/>
            <person name="Walter F."/>
            <person name="Albersmeier A."/>
            <person name="Kalinowski J."/>
            <person name="Ruckert C."/>
        </authorList>
    </citation>
    <scope>NUCLEOTIDE SEQUENCE</scope>
    <source>
        <strain evidence="4">CGMCC 1.15178</strain>
    </source>
</reference>
<dbReference type="GO" id="GO:0009986">
    <property type="term" value="C:cell surface"/>
    <property type="evidence" value="ECO:0007669"/>
    <property type="project" value="UniProtKB-SubCell"/>
</dbReference>
<organism evidence="4 5">
    <name type="scientific">Paenibacillus nasutitermitis</name>
    <dbReference type="NCBI Taxonomy" id="1652958"/>
    <lineage>
        <taxon>Bacteria</taxon>
        <taxon>Bacillati</taxon>
        <taxon>Bacillota</taxon>
        <taxon>Bacilli</taxon>
        <taxon>Bacillales</taxon>
        <taxon>Paenibacillaceae</taxon>
        <taxon>Paenibacillus</taxon>
    </lineage>
</organism>
<comment type="subcellular location">
    <subcellularLocation>
        <location evidence="1">Cell surface</location>
    </subcellularLocation>
</comment>
<accession>A0A916YIY3</accession>
<dbReference type="InterPro" id="IPR012902">
    <property type="entry name" value="N_methyl_site"/>
</dbReference>
<dbReference type="RefSeq" id="WP_188988252.1">
    <property type="nucleotide sequence ID" value="NZ_BMHP01000001.1"/>
</dbReference>
<keyword evidence="3" id="KW-0812">Transmembrane</keyword>
<reference evidence="4" key="2">
    <citation type="submission" date="2020-09" db="EMBL/GenBank/DDBJ databases">
        <authorList>
            <person name="Sun Q."/>
            <person name="Zhou Y."/>
        </authorList>
    </citation>
    <scope>NUCLEOTIDE SEQUENCE</scope>
    <source>
        <strain evidence="4">CGMCC 1.15178</strain>
    </source>
</reference>